<evidence type="ECO:0000256" key="1">
    <source>
        <dbReference type="SAM" id="MobiDB-lite"/>
    </source>
</evidence>
<dbReference type="GeneID" id="7446271"/>
<dbReference type="Proteomes" id="UP000001449">
    <property type="component" value="Unassembled WGS sequence"/>
</dbReference>
<dbReference type="OMA" id="YLIHERF"/>
<dbReference type="CDD" id="cd10527">
    <property type="entry name" value="SET_LSMT"/>
    <property type="match status" value="1"/>
</dbReference>
<sequence length="1118" mass="124462">MAKKKPKAANAASAAKQSHKHDDVSIEASPAADGSTRSKQPTSVSVTVIVALVLAILSAFLFHHDTNTTNVQHHDSITDSNATLSRSKDQIKEAFLNWFIERGGTFHPINVINGHHPSNDSLSVNVTLEEFPSFGGWGLALSIPKSILPWSINDDDGITDDVCKSASQQEDQCTSAQDEHPQSLPQQQQQQQQPIIKHLDPLFAIPHSIILSVQSILDTYATPTHPLYVPHFQPRLDGILKRAFPHGAGLTSNKDMGLMEQDVVMALFLMVEDCQHRIYTSSGAIAMIGDGGVDSEWGPYLDVLPDYLIPRLDTFGDEEYAVLNDAVLEGMGRESKRLLLQMYLNGRGESDGDDTITNFATGSFKSILYDMIGVKMGSLPSSSSSPLPTIPPSCTSFETFHRFVAIASSRAMVLKGRKYLTPLAEMINYAPVTMKQTQQHHQGEHQGGSLDWIRPPFDLYHTFSADDGIAVRSDRDVLLSKDTIDYIHQNTEEAVIQLFEDYGPVDSSLFLEAHGFVPYENPHHCAVISGALLMTNVDGTTSGVAKDDIDLLTRALKALHLIDPRSAGFETLEDVCVRADLSIVEDGSTIGQKPASDSIAMTSLLFGKHTEAIAMKELCVKAIESSDVDRIEVRCARYPESRKVVRNVLRAAASSLIWKYDRSSDEEIALESLISQLQVAEAEGRGGLAVALRFRIEERKLLARIANCVDEVIDSQQLTDSVTMDSLDNIDNKLKDFNTFIQTLALPVNKIEPQLVGNGMRIGVFATHDLNVGDVYVSLPPNAIIDTNTALIDANPSLEQLLRRYSSQRDDGFNAILIYLIHERFVLGEQSRWWPYLNLLPSIEELRTFHPLYYDEDEVNKHLAGSDVRRYIFRYQRLSSERHASFSSDLEANLVLGSDTLLDKSKFLWASAILDARSIWWNGQRHLVPLLDLVNSDTKGDSHQTRLEGSEEDQGMAVTRVSRQVKKGQQLMENYAQPNYVLFTHHGFVLNDNPNDCALMEGLVLRKDDPGAKLAHLLQSTAPSFCIKDLASVQQLAHFLRVKHGLQLNSEIDDVVRPYLVQVLEERIARLRDALNWSIVLEEASARVRFMQQIVKFDLMHFQHALNVHVLSRVEAGV</sequence>
<keyword evidence="2" id="KW-1133">Transmembrane helix</keyword>
<protein>
    <recommendedName>
        <fullName evidence="5">SET domain-containing protein</fullName>
    </recommendedName>
</protein>
<dbReference type="FunFam" id="3.90.1410.10:FF:000029">
    <property type="entry name" value="Predicted protein"/>
    <property type="match status" value="1"/>
</dbReference>
<dbReference type="GO" id="GO:0016279">
    <property type="term" value="F:protein-lysine N-methyltransferase activity"/>
    <property type="evidence" value="ECO:0000318"/>
    <property type="project" value="GO_Central"/>
</dbReference>
<dbReference type="eggNOG" id="ENOG502S886">
    <property type="taxonomic scope" value="Eukaryota"/>
</dbReference>
<feature type="compositionally biased region" description="Polar residues" evidence="1">
    <location>
        <begin position="165"/>
        <end position="176"/>
    </location>
</feature>
<dbReference type="RefSeq" id="XP_002296912.1">
    <property type="nucleotide sequence ID" value="XM_002296876.1"/>
</dbReference>
<accession>B8LD30</accession>
<dbReference type="HOGENOM" id="CLU_280829_0_0_1"/>
<evidence type="ECO:0008006" key="5">
    <source>
        <dbReference type="Google" id="ProtNLM"/>
    </source>
</evidence>
<keyword evidence="2" id="KW-0812">Transmembrane</keyword>
<feature type="region of interest" description="Disordered" evidence="1">
    <location>
        <begin position="1"/>
        <end position="39"/>
    </location>
</feature>
<dbReference type="PaxDb" id="35128-Thaps11106"/>
<dbReference type="InParanoid" id="B8LD30"/>
<feature type="transmembrane region" description="Helical" evidence="2">
    <location>
        <begin position="44"/>
        <end position="62"/>
    </location>
</feature>
<dbReference type="Gene3D" id="3.90.1410.10">
    <property type="entry name" value="set domain protein methyltransferase, domain 1"/>
    <property type="match status" value="2"/>
</dbReference>
<keyword evidence="4" id="KW-1185">Reference proteome</keyword>
<feature type="region of interest" description="Disordered" evidence="1">
    <location>
        <begin position="165"/>
        <end position="192"/>
    </location>
</feature>
<organism evidence="3 4">
    <name type="scientific">Thalassiosira pseudonana</name>
    <name type="common">Marine diatom</name>
    <name type="synonym">Cyclotella nana</name>
    <dbReference type="NCBI Taxonomy" id="35128"/>
    <lineage>
        <taxon>Eukaryota</taxon>
        <taxon>Sar</taxon>
        <taxon>Stramenopiles</taxon>
        <taxon>Ochrophyta</taxon>
        <taxon>Bacillariophyta</taxon>
        <taxon>Coscinodiscophyceae</taxon>
        <taxon>Thalassiosirophycidae</taxon>
        <taxon>Thalassiosirales</taxon>
        <taxon>Thalassiosiraceae</taxon>
        <taxon>Thalassiosira</taxon>
    </lineage>
</organism>
<gene>
    <name evidence="3" type="ORF">THAPSDRAFT_11106</name>
</gene>
<reference evidence="3 4" key="2">
    <citation type="journal article" date="2008" name="Nature">
        <title>The Phaeodactylum genome reveals the evolutionary history of diatom genomes.</title>
        <authorList>
            <person name="Bowler C."/>
            <person name="Allen A.E."/>
            <person name="Badger J.H."/>
            <person name="Grimwood J."/>
            <person name="Jabbari K."/>
            <person name="Kuo A."/>
            <person name="Maheswari U."/>
            <person name="Martens C."/>
            <person name="Maumus F."/>
            <person name="Otillar R.P."/>
            <person name="Rayko E."/>
            <person name="Salamov A."/>
            <person name="Vandepoele K."/>
            <person name="Beszteri B."/>
            <person name="Gruber A."/>
            <person name="Heijde M."/>
            <person name="Katinka M."/>
            <person name="Mock T."/>
            <person name="Valentin K."/>
            <person name="Verret F."/>
            <person name="Berges J.A."/>
            <person name="Brownlee C."/>
            <person name="Cadoret J.P."/>
            <person name="Chiovitti A."/>
            <person name="Choi C.J."/>
            <person name="Coesel S."/>
            <person name="De Martino A."/>
            <person name="Detter J.C."/>
            <person name="Durkin C."/>
            <person name="Falciatore A."/>
            <person name="Fournet J."/>
            <person name="Haruta M."/>
            <person name="Huysman M.J."/>
            <person name="Jenkins B.D."/>
            <person name="Jiroutova K."/>
            <person name="Jorgensen R.E."/>
            <person name="Joubert Y."/>
            <person name="Kaplan A."/>
            <person name="Kroger N."/>
            <person name="Kroth P.G."/>
            <person name="La Roche J."/>
            <person name="Lindquist E."/>
            <person name="Lommer M."/>
            <person name="Martin-Jezequel V."/>
            <person name="Lopez P.J."/>
            <person name="Lucas S."/>
            <person name="Mangogna M."/>
            <person name="McGinnis K."/>
            <person name="Medlin L.K."/>
            <person name="Montsant A."/>
            <person name="Oudot-Le Secq M.P."/>
            <person name="Napoli C."/>
            <person name="Obornik M."/>
            <person name="Parker M.S."/>
            <person name="Petit J.L."/>
            <person name="Porcel B.M."/>
            <person name="Poulsen N."/>
            <person name="Robison M."/>
            <person name="Rychlewski L."/>
            <person name="Rynearson T.A."/>
            <person name="Schmutz J."/>
            <person name="Shapiro H."/>
            <person name="Siaut M."/>
            <person name="Stanley M."/>
            <person name="Sussman M.R."/>
            <person name="Taylor A.R."/>
            <person name="Vardi A."/>
            <person name="von Dassow P."/>
            <person name="Vyverman W."/>
            <person name="Willis A."/>
            <person name="Wyrwicz L.S."/>
            <person name="Rokhsar D.S."/>
            <person name="Weissenbach J."/>
            <person name="Armbrust E.V."/>
            <person name="Green B.R."/>
            <person name="Van de Peer Y."/>
            <person name="Grigoriev I.V."/>
        </authorList>
    </citation>
    <scope>NUCLEOTIDE SEQUENCE [LARGE SCALE GENOMIC DNA]</scope>
    <source>
        <strain evidence="3 4">CCMP1335</strain>
    </source>
</reference>
<dbReference type="PANTHER" id="PTHR13271">
    <property type="entry name" value="UNCHARACTERIZED PUTATIVE METHYLTRANSFERASE"/>
    <property type="match status" value="1"/>
</dbReference>
<dbReference type="AlphaFoldDB" id="B8LD30"/>
<proteinExistence type="predicted"/>
<name>B8LD30_THAPS</name>
<dbReference type="EMBL" id="DS999419">
    <property type="protein sequence ID" value="EED86640.1"/>
    <property type="molecule type" value="Genomic_DNA"/>
</dbReference>
<dbReference type="KEGG" id="tps:THAPSDRAFT_11106"/>
<dbReference type="InterPro" id="IPR046341">
    <property type="entry name" value="SET_dom_sf"/>
</dbReference>
<dbReference type="PANTHER" id="PTHR13271:SF121">
    <property type="entry name" value="SET DOMAIN-CONTAINING PROTEIN"/>
    <property type="match status" value="1"/>
</dbReference>
<evidence type="ECO:0000313" key="3">
    <source>
        <dbReference type="EMBL" id="EED86640.1"/>
    </source>
</evidence>
<evidence type="ECO:0000313" key="4">
    <source>
        <dbReference type="Proteomes" id="UP000001449"/>
    </source>
</evidence>
<dbReference type="InterPro" id="IPR050600">
    <property type="entry name" value="SETD3_SETD6_MTase"/>
</dbReference>
<reference evidence="3 4" key="1">
    <citation type="journal article" date="2004" name="Science">
        <title>The genome of the diatom Thalassiosira pseudonana: ecology, evolution, and metabolism.</title>
        <authorList>
            <person name="Armbrust E.V."/>
            <person name="Berges J.A."/>
            <person name="Bowler C."/>
            <person name="Green B.R."/>
            <person name="Martinez D."/>
            <person name="Putnam N.H."/>
            <person name="Zhou S."/>
            <person name="Allen A.E."/>
            <person name="Apt K.E."/>
            <person name="Bechner M."/>
            <person name="Brzezinski M.A."/>
            <person name="Chaal B.K."/>
            <person name="Chiovitti A."/>
            <person name="Davis A.K."/>
            <person name="Demarest M.S."/>
            <person name="Detter J.C."/>
            <person name="Glavina T."/>
            <person name="Goodstein D."/>
            <person name="Hadi M.Z."/>
            <person name="Hellsten U."/>
            <person name="Hildebrand M."/>
            <person name="Jenkins B.D."/>
            <person name="Jurka J."/>
            <person name="Kapitonov V.V."/>
            <person name="Kroger N."/>
            <person name="Lau W.W."/>
            <person name="Lane T.W."/>
            <person name="Larimer F.W."/>
            <person name="Lippmeier J.C."/>
            <person name="Lucas S."/>
            <person name="Medina M."/>
            <person name="Montsant A."/>
            <person name="Obornik M."/>
            <person name="Parker M.S."/>
            <person name="Palenik B."/>
            <person name="Pazour G.J."/>
            <person name="Richardson P.M."/>
            <person name="Rynearson T.A."/>
            <person name="Saito M.A."/>
            <person name="Schwartz D.C."/>
            <person name="Thamatrakoln K."/>
            <person name="Valentin K."/>
            <person name="Vardi A."/>
            <person name="Wilkerson F.P."/>
            <person name="Rokhsar D.S."/>
        </authorList>
    </citation>
    <scope>NUCLEOTIDE SEQUENCE [LARGE SCALE GENOMIC DNA]</scope>
    <source>
        <strain evidence="3 4">CCMP1335</strain>
    </source>
</reference>
<dbReference type="STRING" id="35128.B8LD30"/>
<dbReference type="SUPFAM" id="SSF82199">
    <property type="entry name" value="SET domain"/>
    <property type="match status" value="2"/>
</dbReference>
<evidence type="ECO:0000256" key="2">
    <source>
        <dbReference type="SAM" id="Phobius"/>
    </source>
</evidence>
<keyword evidence="2" id="KW-0472">Membrane</keyword>